<name>A0A024W814_PLAFA</name>
<proteinExistence type="predicted"/>
<gene>
    <name evidence="1" type="ORF">PFTANZ_02339</name>
</gene>
<protein>
    <submittedName>
        <fullName evidence="1">Uncharacterized protein</fullName>
    </submittedName>
</protein>
<evidence type="ECO:0000313" key="1">
    <source>
        <dbReference type="EMBL" id="ETW37039.1"/>
    </source>
</evidence>
<reference evidence="1 2" key="1">
    <citation type="submission" date="2013-02" db="EMBL/GenBank/DDBJ databases">
        <title>The Genome Annotation of Plasmodium falciparum Tanzania (2000708).</title>
        <authorList>
            <consortium name="The Broad Institute Genome Sequencing Platform"/>
            <consortium name="The Broad Institute Genome Sequencing Center for Infectious Disease"/>
            <person name="Neafsey D."/>
            <person name="Hoffman S."/>
            <person name="Volkman S."/>
            <person name="Rosenthal P."/>
            <person name="Walker B."/>
            <person name="Young S.K."/>
            <person name="Zeng Q."/>
            <person name="Gargeya S."/>
            <person name="Fitzgerald M."/>
            <person name="Haas B."/>
            <person name="Abouelleil A."/>
            <person name="Allen A.W."/>
            <person name="Alvarado L."/>
            <person name="Arachchi H.M."/>
            <person name="Berlin A.M."/>
            <person name="Chapman S.B."/>
            <person name="Gainer-Dewar J."/>
            <person name="Goldberg J."/>
            <person name="Griggs A."/>
            <person name="Gujja S."/>
            <person name="Hansen M."/>
            <person name="Howarth C."/>
            <person name="Imamovic A."/>
            <person name="Ireland A."/>
            <person name="Larimer J."/>
            <person name="McCowan C."/>
            <person name="Murphy C."/>
            <person name="Pearson M."/>
            <person name="Poon T.W."/>
            <person name="Priest M."/>
            <person name="Roberts A."/>
            <person name="Saif S."/>
            <person name="Shea T."/>
            <person name="Sisk P."/>
            <person name="Sykes S."/>
            <person name="Wortman J."/>
            <person name="Nusbaum C."/>
            <person name="Birren B."/>
        </authorList>
    </citation>
    <scope>NUCLEOTIDE SEQUENCE [LARGE SCALE GENOMIC DNA]</scope>
    <source>
        <strain evidence="2">Tanzania (2000708)</strain>
    </source>
</reference>
<evidence type="ECO:0000313" key="2">
    <source>
        <dbReference type="Proteomes" id="UP000030708"/>
    </source>
</evidence>
<accession>A0A024W814</accession>
<sequence length="68" mass="8442">MLIYISSIKRIIKNKVTYNTFFFEFIKLDICERQNKCNIINGNNIWIVSFYLFYNQYKWIIPFVYNLK</sequence>
<dbReference type="AlphaFoldDB" id="A0A024W814"/>
<reference evidence="1 2" key="2">
    <citation type="submission" date="2013-02" db="EMBL/GenBank/DDBJ databases">
        <title>The Genome Sequence of Plasmodium falciparum Tanzania (2000708).</title>
        <authorList>
            <consortium name="The Broad Institute Genome Sequencing Platform"/>
            <consortium name="The Broad Institute Genome Sequencing Center for Infectious Disease"/>
            <person name="Neafsey D."/>
            <person name="Cheeseman I."/>
            <person name="Volkman S."/>
            <person name="Adams J."/>
            <person name="Walker B."/>
            <person name="Young S.K."/>
            <person name="Zeng Q."/>
            <person name="Gargeya S."/>
            <person name="Fitzgerald M."/>
            <person name="Haas B."/>
            <person name="Abouelleil A."/>
            <person name="Alvarado L."/>
            <person name="Arachchi H.M."/>
            <person name="Berlin A.M."/>
            <person name="Chapman S.B."/>
            <person name="Dewar J."/>
            <person name="Goldberg J."/>
            <person name="Griggs A."/>
            <person name="Gujja S."/>
            <person name="Hansen M."/>
            <person name="Howarth C."/>
            <person name="Imamovic A."/>
            <person name="Larimer J."/>
            <person name="McCowan C."/>
            <person name="Murphy C."/>
            <person name="Neiman D."/>
            <person name="Pearson M."/>
            <person name="Priest M."/>
            <person name="Roberts A."/>
            <person name="Saif S."/>
            <person name="Shea T."/>
            <person name="Sisk P."/>
            <person name="Sykes S."/>
            <person name="Wortman J."/>
            <person name="Nusbaum C."/>
            <person name="Birren B."/>
        </authorList>
    </citation>
    <scope>NUCLEOTIDE SEQUENCE [LARGE SCALE GENOMIC DNA]</scope>
    <source>
        <strain evidence="2">Tanzania (2000708)</strain>
    </source>
</reference>
<dbReference type="Proteomes" id="UP000030708">
    <property type="component" value="Unassembled WGS sequence"/>
</dbReference>
<dbReference type="EMBL" id="KI926394">
    <property type="protein sequence ID" value="ETW37039.1"/>
    <property type="molecule type" value="Genomic_DNA"/>
</dbReference>
<organism evidence="1 2">
    <name type="scientific">Plasmodium falciparum Tanzania</name>
    <name type="common">2000708</name>
    <dbReference type="NCBI Taxonomy" id="1036725"/>
    <lineage>
        <taxon>Eukaryota</taxon>
        <taxon>Sar</taxon>
        <taxon>Alveolata</taxon>
        <taxon>Apicomplexa</taxon>
        <taxon>Aconoidasida</taxon>
        <taxon>Haemosporida</taxon>
        <taxon>Plasmodiidae</taxon>
        <taxon>Plasmodium</taxon>
        <taxon>Plasmodium (Laverania)</taxon>
    </lineage>
</organism>